<evidence type="ECO:0000256" key="3">
    <source>
        <dbReference type="SAM" id="SignalP"/>
    </source>
</evidence>
<dbReference type="EMBL" id="KV454538">
    <property type="protein sequence ID" value="ODV69735.1"/>
    <property type="molecule type" value="Genomic_DNA"/>
</dbReference>
<evidence type="ECO:0000256" key="1">
    <source>
        <dbReference type="SAM" id="MobiDB-lite"/>
    </source>
</evidence>
<dbReference type="RefSeq" id="XP_020078802.1">
    <property type="nucleotide sequence ID" value="XM_020222863.1"/>
</dbReference>
<accession>A0A1E4RRQ3</accession>
<feature type="region of interest" description="Disordered" evidence="1">
    <location>
        <begin position="315"/>
        <end position="343"/>
    </location>
</feature>
<feature type="region of interest" description="Disordered" evidence="1">
    <location>
        <begin position="189"/>
        <end position="221"/>
    </location>
</feature>
<keyword evidence="3" id="KW-0732">Signal</keyword>
<keyword evidence="2" id="KW-0472">Membrane</keyword>
<sequence length="343" mass="37875">MQKIWLLLTMVVMMTPGCLAENKHHHHRYQLATSTTSTFVTSTIGSTVTMAPAKRDDMPALPEASTSYSYKIEVPNGSNYPKNPYVLIESLPEDLVFIVVGAIIGLLILSFFTYRVISYLLSNKTAKSDRELYFHNFFLGSDSSNASFLNGSSNGMTSSDSSMWEKNSSHFTSNSSLYLLNRQSSLLNLNSPSTGPNTSQQGRSYRGAINNQNANSTPGNRGSMFISPILDIMVNSKSNLELPLYNSNKSLTDLNLYSMMKSDNLPPPRTSTIPMSLALDNGTNESINWQTSVGNGFDTPTIEPVAVMNSTDRLIDSPQTQEPPKMKRPPSQFLDDLINDIHT</sequence>
<dbReference type="GO" id="GO:0005935">
    <property type="term" value="C:cellular bud neck"/>
    <property type="evidence" value="ECO:0007669"/>
    <property type="project" value="TreeGrafter"/>
</dbReference>
<evidence type="ECO:0000313" key="4">
    <source>
        <dbReference type="EMBL" id="ODV69735.1"/>
    </source>
</evidence>
<dbReference type="STRING" id="984485.A0A1E4RRQ3"/>
<gene>
    <name evidence="4" type="ORF">HYPBUDRAFT_173887</name>
</gene>
<feature type="compositionally biased region" description="Polar residues" evidence="1">
    <location>
        <begin position="192"/>
        <end position="220"/>
    </location>
</feature>
<organism evidence="4 5">
    <name type="scientific">Hyphopichia burtonii NRRL Y-1933</name>
    <dbReference type="NCBI Taxonomy" id="984485"/>
    <lineage>
        <taxon>Eukaryota</taxon>
        <taxon>Fungi</taxon>
        <taxon>Dikarya</taxon>
        <taxon>Ascomycota</taxon>
        <taxon>Saccharomycotina</taxon>
        <taxon>Pichiomycetes</taxon>
        <taxon>Debaryomycetaceae</taxon>
        <taxon>Hyphopichia</taxon>
    </lineage>
</organism>
<dbReference type="PANTHER" id="PTHR36089">
    <property type="entry name" value="CHITIN SYNTHASE 3 COMPLEX PROTEIN CSI2-RELATED"/>
    <property type="match status" value="1"/>
</dbReference>
<feature type="chain" id="PRO_5009162415" evidence="3">
    <location>
        <begin position="21"/>
        <end position="343"/>
    </location>
</feature>
<dbReference type="AlphaFoldDB" id="A0A1E4RRQ3"/>
<dbReference type="PANTHER" id="PTHR36089:SF1">
    <property type="entry name" value="CHITIN SYNTHASE 3 COMPLEX PROTEIN CSI2-RELATED"/>
    <property type="match status" value="1"/>
</dbReference>
<feature type="transmembrane region" description="Helical" evidence="2">
    <location>
        <begin position="95"/>
        <end position="117"/>
    </location>
</feature>
<feature type="signal peptide" evidence="3">
    <location>
        <begin position="1"/>
        <end position="20"/>
    </location>
</feature>
<name>A0A1E4RRQ3_9ASCO</name>
<dbReference type="GeneID" id="30997412"/>
<keyword evidence="2" id="KW-0812">Transmembrane</keyword>
<dbReference type="Proteomes" id="UP000095085">
    <property type="component" value="Unassembled WGS sequence"/>
</dbReference>
<reference evidence="5" key="1">
    <citation type="submission" date="2016-05" db="EMBL/GenBank/DDBJ databases">
        <title>Comparative genomics of biotechnologically important yeasts.</title>
        <authorList>
            <consortium name="DOE Joint Genome Institute"/>
            <person name="Riley R."/>
            <person name="Haridas S."/>
            <person name="Wolfe K.H."/>
            <person name="Lopes M.R."/>
            <person name="Hittinger C.T."/>
            <person name="Goker M."/>
            <person name="Salamov A."/>
            <person name="Wisecaver J."/>
            <person name="Long T.M."/>
            <person name="Aerts A.L."/>
            <person name="Barry K."/>
            <person name="Choi C."/>
            <person name="Clum A."/>
            <person name="Coughlan A.Y."/>
            <person name="Deshpande S."/>
            <person name="Douglass A.P."/>
            <person name="Hanson S.J."/>
            <person name="Klenk H.-P."/>
            <person name="Labutti K."/>
            <person name="Lapidus A."/>
            <person name="Lindquist E."/>
            <person name="Lipzen A."/>
            <person name="Meier-Kolthoff J.P."/>
            <person name="Ohm R.A."/>
            <person name="Otillar R.P."/>
            <person name="Pangilinan J."/>
            <person name="Peng Y."/>
            <person name="Rokas A."/>
            <person name="Rosa C.A."/>
            <person name="Scheuner C."/>
            <person name="Sibirny A.A."/>
            <person name="Slot J.C."/>
            <person name="Stielow J.B."/>
            <person name="Sun H."/>
            <person name="Kurtzman C.P."/>
            <person name="Blackwell M."/>
            <person name="Grigoriev I.V."/>
            <person name="Jeffries T.W."/>
        </authorList>
    </citation>
    <scope>NUCLEOTIDE SEQUENCE [LARGE SCALE GENOMIC DNA]</scope>
    <source>
        <strain evidence="5">NRRL Y-1933</strain>
    </source>
</reference>
<keyword evidence="2" id="KW-1133">Transmembrane helix</keyword>
<protein>
    <submittedName>
        <fullName evidence="4">Uncharacterized protein</fullName>
    </submittedName>
</protein>
<keyword evidence="5" id="KW-1185">Reference proteome</keyword>
<evidence type="ECO:0000256" key="2">
    <source>
        <dbReference type="SAM" id="Phobius"/>
    </source>
</evidence>
<evidence type="ECO:0000313" key="5">
    <source>
        <dbReference type="Proteomes" id="UP000095085"/>
    </source>
</evidence>
<dbReference type="OrthoDB" id="4065319at2759"/>
<proteinExistence type="predicted"/>
<dbReference type="GO" id="GO:0000324">
    <property type="term" value="C:fungal-type vacuole"/>
    <property type="evidence" value="ECO:0007669"/>
    <property type="project" value="TreeGrafter"/>
</dbReference>
<dbReference type="InterPro" id="IPR051009">
    <property type="entry name" value="PRM"/>
</dbReference>